<feature type="signal peptide" evidence="1">
    <location>
        <begin position="1"/>
        <end position="24"/>
    </location>
</feature>
<evidence type="ECO:0000256" key="1">
    <source>
        <dbReference type="SAM" id="SignalP"/>
    </source>
</evidence>
<name>A0ABW0I828_9BACT</name>
<protein>
    <submittedName>
        <fullName evidence="2">DUF3299 domain-containing protein</fullName>
    </submittedName>
</protein>
<comment type="caution">
    <text evidence="2">The sequence shown here is derived from an EMBL/GenBank/DDBJ whole genome shotgun (WGS) entry which is preliminary data.</text>
</comment>
<evidence type="ECO:0000313" key="2">
    <source>
        <dbReference type="EMBL" id="MFC5408645.1"/>
    </source>
</evidence>
<dbReference type="RefSeq" id="WP_379841726.1">
    <property type="nucleotide sequence ID" value="NZ_JBHSMA010000001.1"/>
</dbReference>
<organism evidence="2 3">
    <name type="scientific">Larkinella bovis</name>
    <dbReference type="NCBI Taxonomy" id="683041"/>
    <lineage>
        <taxon>Bacteria</taxon>
        <taxon>Pseudomonadati</taxon>
        <taxon>Bacteroidota</taxon>
        <taxon>Cytophagia</taxon>
        <taxon>Cytophagales</taxon>
        <taxon>Spirosomataceae</taxon>
        <taxon>Larkinella</taxon>
    </lineage>
</organism>
<gene>
    <name evidence="2" type="ORF">ACFPMF_04965</name>
</gene>
<proteinExistence type="predicted"/>
<dbReference type="Gene3D" id="2.40.50.870">
    <property type="entry name" value="Protein of unknown function (DUF3299)"/>
    <property type="match status" value="1"/>
</dbReference>
<feature type="chain" id="PRO_5045575546" evidence="1">
    <location>
        <begin position="25"/>
        <end position="161"/>
    </location>
</feature>
<accession>A0ABW0I828</accession>
<sequence length="161" mass="18009">MKRNSFFIALLGLLGLAAFTPANRVHPATGFSVAEPVKLSWETLRDVTFKKKWYPEESVYMLYPTFGPGIQKLSGKPVELTGYVLPVDIESNTYVLSAFPYSACFFCGGAGPESVVSLKFKKSGLKFKTDERRTFRGTLKLNADNIYELNYIIADAEMVEQ</sequence>
<dbReference type="EMBL" id="JBHSMA010000001">
    <property type="protein sequence ID" value="MFC5408645.1"/>
    <property type="molecule type" value="Genomic_DNA"/>
</dbReference>
<keyword evidence="3" id="KW-1185">Reference proteome</keyword>
<reference evidence="3" key="1">
    <citation type="journal article" date="2019" name="Int. J. Syst. Evol. Microbiol.">
        <title>The Global Catalogue of Microorganisms (GCM) 10K type strain sequencing project: providing services to taxonomists for standard genome sequencing and annotation.</title>
        <authorList>
            <consortium name="The Broad Institute Genomics Platform"/>
            <consortium name="The Broad Institute Genome Sequencing Center for Infectious Disease"/>
            <person name="Wu L."/>
            <person name="Ma J."/>
        </authorList>
    </citation>
    <scope>NUCLEOTIDE SEQUENCE [LARGE SCALE GENOMIC DNA]</scope>
    <source>
        <strain evidence="3">CCUG 55250</strain>
    </source>
</reference>
<evidence type="ECO:0000313" key="3">
    <source>
        <dbReference type="Proteomes" id="UP001596106"/>
    </source>
</evidence>
<dbReference type="Proteomes" id="UP001596106">
    <property type="component" value="Unassembled WGS sequence"/>
</dbReference>
<keyword evidence="1" id="KW-0732">Signal</keyword>